<reference evidence="2 3" key="1">
    <citation type="submission" date="2023-10" db="EMBL/GenBank/DDBJ databases">
        <title>Complete Genome Sequence of Limnobacter thiooxidans CS-K2T, Isolated from freshwater lake sediments in Bavaria, Germany.</title>
        <authorList>
            <person name="Naruki M."/>
            <person name="Watanabe A."/>
            <person name="Warashina T."/>
            <person name="Morita T."/>
            <person name="Arakawa K."/>
        </authorList>
    </citation>
    <scope>NUCLEOTIDE SEQUENCE [LARGE SCALE GENOMIC DNA]</scope>
    <source>
        <strain evidence="2 3">CS-K2</strain>
    </source>
</reference>
<proteinExistence type="predicted"/>
<feature type="transmembrane region" description="Helical" evidence="1">
    <location>
        <begin position="182"/>
        <end position="202"/>
    </location>
</feature>
<feature type="transmembrane region" description="Helical" evidence="1">
    <location>
        <begin position="222"/>
        <end position="241"/>
    </location>
</feature>
<name>A0AA86JHW0_9BURK</name>
<protein>
    <submittedName>
        <fullName evidence="2">Uncharacterized protein</fullName>
    </submittedName>
</protein>
<keyword evidence="1" id="KW-0812">Transmembrane</keyword>
<keyword evidence="1" id="KW-1133">Transmembrane helix</keyword>
<dbReference type="KEGG" id="lto:RGQ30_00330"/>
<organism evidence="2 3">
    <name type="scientific">Limnobacter thiooxidans</name>
    <dbReference type="NCBI Taxonomy" id="131080"/>
    <lineage>
        <taxon>Bacteria</taxon>
        <taxon>Pseudomonadati</taxon>
        <taxon>Pseudomonadota</taxon>
        <taxon>Betaproteobacteria</taxon>
        <taxon>Burkholderiales</taxon>
        <taxon>Burkholderiaceae</taxon>
        <taxon>Limnobacter</taxon>
    </lineage>
</organism>
<evidence type="ECO:0000256" key="1">
    <source>
        <dbReference type="SAM" id="Phobius"/>
    </source>
</evidence>
<dbReference type="EMBL" id="AP028947">
    <property type="protein sequence ID" value="BET24532.1"/>
    <property type="molecule type" value="Genomic_DNA"/>
</dbReference>
<dbReference type="Proteomes" id="UP001329151">
    <property type="component" value="Chromosome"/>
</dbReference>
<keyword evidence="3" id="KW-1185">Reference proteome</keyword>
<dbReference type="AlphaFoldDB" id="A0AA86JHW0"/>
<keyword evidence="1" id="KW-0472">Membrane</keyword>
<evidence type="ECO:0000313" key="3">
    <source>
        <dbReference type="Proteomes" id="UP001329151"/>
    </source>
</evidence>
<feature type="transmembrane region" description="Helical" evidence="1">
    <location>
        <begin position="533"/>
        <end position="551"/>
    </location>
</feature>
<gene>
    <name evidence="2" type="ORF">RGQ30_00330</name>
</gene>
<accession>A0AA86JHW0</accession>
<sequence>MRIHAQKLTAFTPAQNLAGKKMIARKSGHAHVTGDVYKVRHRWKRICEFVGASRGPNIMAKAYFESSHYLQAAITRKAYRARKLEGQTGENFTPQQFNSMVWNSNAVQNRLMREDFIRFNGRHYSKECGASENNQKAYDMSRIAHRFHGVCEMFAAPTGMTSNLLRNTALKKPDEQSTRNKVFMLGALGFIGVATTELLSWLHKFIPESVKIAGAKAAPVIIAFPAMSSAMGGFGSAFGWASQAYIEKQDLSDKQIAHLERDLNTTLQKLVFRLKSVQNNPELIKMMGQAMKGKRGLLKKIDNSGLNADGTPKVLTQALARINPSASDTENMEALFDFAGEFLQVPNKPDPKNASLWSRYIYTKKVKAMDRQWVALLGMVEHADIEAAPKNTVDMRKNLEDNLTPKFHTYLLKKLIPLAKKFDGTFETSMARRFEKWTSPEYLKAQAKMEKNPLFRNRIAYSGSYMAKHRHQYGPITRCLITLAEGIRLFNMNMVLACNANLSRIFSNLTYTAHELLGTSPASRTMCNSLGRFFGGAALAVIFGTVIPIAVAETGGGPSTHDFGVGTSEEVTLSATNIGILMCILAAPTLLAQGLAHLSARLEGWRGDFSDSVSNKEKSFRW</sequence>
<evidence type="ECO:0000313" key="2">
    <source>
        <dbReference type="EMBL" id="BET24532.1"/>
    </source>
</evidence>
<feature type="transmembrane region" description="Helical" evidence="1">
    <location>
        <begin position="571"/>
        <end position="592"/>
    </location>
</feature>